<feature type="compositionally biased region" description="Polar residues" evidence="3">
    <location>
        <begin position="1"/>
        <end position="17"/>
    </location>
</feature>
<dbReference type="AlphaFoldDB" id="A0AAD3NZW6"/>
<dbReference type="InterPro" id="IPR018511">
    <property type="entry name" value="Hemolysin-typ_Ca-bd_CS"/>
</dbReference>
<keyword evidence="2" id="KW-0964">Secreted</keyword>
<organism evidence="5 6">
    <name type="scientific">Paracoccus kondratievae</name>
    <dbReference type="NCBI Taxonomy" id="135740"/>
    <lineage>
        <taxon>Bacteria</taxon>
        <taxon>Pseudomonadati</taxon>
        <taxon>Pseudomonadota</taxon>
        <taxon>Alphaproteobacteria</taxon>
        <taxon>Rhodobacterales</taxon>
        <taxon>Paracoccaceae</taxon>
        <taxon>Paracoccus</taxon>
    </lineage>
</organism>
<evidence type="ECO:0000256" key="2">
    <source>
        <dbReference type="ARBA" id="ARBA00022525"/>
    </source>
</evidence>
<dbReference type="GO" id="GO:0005576">
    <property type="term" value="C:extracellular region"/>
    <property type="evidence" value="ECO:0007669"/>
    <property type="project" value="UniProtKB-SubCell"/>
</dbReference>
<dbReference type="InterPro" id="IPR011049">
    <property type="entry name" value="Serralysin-like_metalloprot_C"/>
</dbReference>
<proteinExistence type="predicted"/>
<dbReference type="SUPFAM" id="SSF51294">
    <property type="entry name" value="Hedgehog/intein (Hint) domain"/>
    <property type="match status" value="1"/>
</dbReference>
<dbReference type="InterPro" id="IPR028992">
    <property type="entry name" value="Hedgehog/Intein_dom"/>
</dbReference>
<comment type="caution">
    <text evidence="5">The sequence shown here is derived from an EMBL/GenBank/DDBJ whole genome shotgun (WGS) entry which is preliminary data.</text>
</comment>
<gene>
    <name evidence="5" type="ORF">GCM10017635_25030</name>
</gene>
<comment type="subcellular location">
    <subcellularLocation>
        <location evidence="1">Secreted</location>
    </subcellularLocation>
</comment>
<dbReference type="InterPro" id="IPR036844">
    <property type="entry name" value="Hint_dom_sf"/>
</dbReference>
<evidence type="ECO:0000256" key="3">
    <source>
        <dbReference type="SAM" id="MobiDB-lite"/>
    </source>
</evidence>
<reference evidence="5" key="2">
    <citation type="submission" date="2023-01" db="EMBL/GenBank/DDBJ databases">
        <authorList>
            <person name="Sun Q."/>
            <person name="Evtushenko L."/>
        </authorList>
    </citation>
    <scope>NUCLEOTIDE SEQUENCE</scope>
    <source>
        <strain evidence="5">VKM B-2222</strain>
    </source>
</reference>
<protein>
    <recommendedName>
        <fullName evidence="4">Hedgehog/Intein (Hint) domain-containing protein</fullName>
    </recommendedName>
</protein>
<evidence type="ECO:0000259" key="4">
    <source>
        <dbReference type="Pfam" id="PF13403"/>
    </source>
</evidence>
<feature type="domain" description="Hedgehog/Intein (Hint)" evidence="4">
    <location>
        <begin position="466"/>
        <end position="612"/>
    </location>
</feature>
<dbReference type="PANTHER" id="PTHR38340:SF1">
    <property type="entry name" value="S-LAYER PROTEIN"/>
    <property type="match status" value="1"/>
</dbReference>
<dbReference type="SUPFAM" id="SSF51120">
    <property type="entry name" value="beta-Roll"/>
    <property type="match status" value="2"/>
</dbReference>
<dbReference type="Proteomes" id="UP001143349">
    <property type="component" value="Unassembled WGS sequence"/>
</dbReference>
<feature type="region of interest" description="Disordered" evidence="3">
    <location>
        <begin position="1"/>
        <end position="24"/>
    </location>
</feature>
<sequence>MPYTLTLTSSQNISGGPTTEHPDSDFVLSQTYDPSLDTTRITFSDYNQTLDDMATGGNNPPGSSPDQKYENSQGQEIGLDQVQTAKVVHGGVDYGEVKIMLGYKSELDWQGGENGSSSTLIVGNFTMFAIWAELTPGDWQIIGYTATGISIREATDLAPGSGATGSPDAPDNLTASKLEGTLDGKVQGTDGDDLIDANYTGDPDGDVIDGGDNTGRFGESGSDDDYIEAGAGNDTVYAGLGNDTVYAGAGDDLVYGGEGDDTIYGGDGNDTLYGGPGNDLFYGGYGNDWMEGGDGDDIITAEYGQDTVYGGAGNDFLFAQYGDHYLDGGEGNDTLSFHGGNSTLTGGEGFDHFYVYNGLDPANDYVLITDFNTGTGQDIHDGDQSNNDFIALHQAGYSYYNLDLYNKLHGTNYKNPLQWMRADQADDGTLNMLDGQNGLPYLNVRLENNGSPVAPEDLTFDNTGVPCFAGSTLIETDHGQCCIEDLRPGNLIRTADNGMQPIRWIGSIKLDARALAANPKLRPIRIRAGALRNGTPSSDLVLSPQHRVLVRSRIAQKMFGATEVLVAARQLLLLDGIDIATDLTEVEYFHMLFDRHEVVISNGALTESLYTGAQALQAVGKAARDEIFTLFPQLGEQGFEPAPARPLPSGRRARKLANRHLQNHRPMMC</sequence>
<name>A0AAD3NZW6_9RHOB</name>
<evidence type="ECO:0000256" key="1">
    <source>
        <dbReference type="ARBA" id="ARBA00004613"/>
    </source>
</evidence>
<feature type="region of interest" description="Disordered" evidence="3">
    <location>
        <begin position="49"/>
        <end position="73"/>
    </location>
</feature>
<evidence type="ECO:0000313" key="5">
    <source>
        <dbReference type="EMBL" id="GLK65032.1"/>
    </source>
</evidence>
<dbReference type="Gene3D" id="2.150.10.10">
    <property type="entry name" value="Serralysin-like metalloprotease, C-terminal"/>
    <property type="match status" value="2"/>
</dbReference>
<dbReference type="InterPro" id="IPR001343">
    <property type="entry name" value="Hemolysn_Ca-bd"/>
</dbReference>
<evidence type="ECO:0000313" key="6">
    <source>
        <dbReference type="Proteomes" id="UP001143349"/>
    </source>
</evidence>
<dbReference type="PRINTS" id="PR00313">
    <property type="entry name" value="CABNDNGRPT"/>
</dbReference>
<dbReference type="EMBL" id="BSFH01000032">
    <property type="protein sequence ID" value="GLK65032.1"/>
    <property type="molecule type" value="Genomic_DNA"/>
</dbReference>
<reference evidence="5" key="1">
    <citation type="journal article" date="2014" name="Int. J. Syst. Evol. Microbiol.">
        <title>Complete genome sequence of Corynebacterium casei LMG S-19264T (=DSM 44701T), isolated from a smear-ripened cheese.</title>
        <authorList>
            <consortium name="US DOE Joint Genome Institute (JGI-PGF)"/>
            <person name="Walter F."/>
            <person name="Albersmeier A."/>
            <person name="Kalinowski J."/>
            <person name="Ruckert C."/>
        </authorList>
    </citation>
    <scope>NUCLEOTIDE SEQUENCE</scope>
    <source>
        <strain evidence="5">VKM B-2222</strain>
    </source>
</reference>
<dbReference type="PANTHER" id="PTHR38340">
    <property type="entry name" value="S-LAYER PROTEIN"/>
    <property type="match status" value="1"/>
</dbReference>
<dbReference type="Pfam" id="PF13403">
    <property type="entry name" value="Hint_2"/>
    <property type="match status" value="1"/>
</dbReference>
<accession>A0AAD3NZW6</accession>
<dbReference type="PROSITE" id="PS00330">
    <property type="entry name" value="HEMOLYSIN_CALCIUM"/>
    <property type="match status" value="1"/>
</dbReference>
<keyword evidence="6" id="KW-1185">Reference proteome</keyword>
<dbReference type="Pfam" id="PF00353">
    <property type="entry name" value="HemolysinCabind"/>
    <property type="match status" value="2"/>
</dbReference>
<dbReference type="GO" id="GO:0005509">
    <property type="term" value="F:calcium ion binding"/>
    <property type="evidence" value="ECO:0007669"/>
    <property type="project" value="InterPro"/>
</dbReference>
<dbReference type="InterPro" id="IPR050557">
    <property type="entry name" value="RTX_toxin/Mannuronan_C5-epim"/>
</dbReference>
<dbReference type="RefSeq" id="WP_271179922.1">
    <property type="nucleotide sequence ID" value="NZ_BSFH01000032.1"/>
</dbReference>